<dbReference type="InterPro" id="IPR036249">
    <property type="entry name" value="Thioredoxin-like_sf"/>
</dbReference>
<dbReference type="InterPro" id="IPR050553">
    <property type="entry name" value="Thioredoxin_ResA/DsbE_sf"/>
</dbReference>
<dbReference type="CDD" id="cd02966">
    <property type="entry name" value="TlpA_like_family"/>
    <property type="match status" value="1"/>
</dbReference>
<keyword evidence="8" id="KW-1185">Reference proteome</keyword>
<dbReference type="RefSeq" id="WP_386807639.1">
    <property type="nucleotide sequence ID" value="NZ_JBHTMV010000003.1"/>
</dbReference>
<gene>
    <name evidence="7" type="ORF">ACFQ5N_03000</name>
</gene>
<evidence type="ECO:0000256" key="1">
    <source>
        <dbReference type="ARBA" id="ARBA00004196"/>
    </source>
</evidence>
<evidence type="ECO:0000256" key="5">
    <source>
        <dbReference type="SAM" id="SignalP"/>
    </source>
</evidence>
<feature type="domain" description="Thioredoxin" evidence="6">
    <location>
        <begin position="28"/>
        <end position="171"/>
    </location>
</feature>
<dbReference type="PANTHER" id="PTHR42852">
    <property type="entry name" value="THIOL:DISULFIDE INTERCHANGE PROTEIN DSBE"/>
    <property type="match status" value="1"/>
</dbReference>
<dbReference type="Gene3D" id="3.40.30.10">
    <property type="entry name" value="Glutaredoxin"/>
    <property type="match status" value="1"/>
</dbReference>
<keyword evidence="5" id="KW-0732">Signal</keyword>
<accession>A0ABW3WM88</accession>
<keyword evidence="4" id="KW-0676">Redox-active center</keyword>
<evidence type="ECO:0000256" key="4">
    <source>
        <dbReference type="ARBA" id="ARBA00023284"/>
    </source>
</evidence>
<protein>
    <submittedName>
        <fullName evidence="7">TlpA family protein disulfide reductase</fullName>
    </submittedName>
</protein>
<dbReference type="InterPro" id="IPR013766">
    <property type="entry name" value="Thioredoxin_domain"/>
</dbReference>
<evidence type="ECO:0000313" key="7">
    <source>
        <dbReference type="EMBL" id="MFD1292793.1"/>
    </source>
</evidence>
<sequence>MKKLLLIALVLVAHISFAQEDATRGYKVKVGEQSPELNFTLMDGTKHTNQSLKGKVVVLQFTASWCSVCRKEMPHLESEVWQQFKNEDFLLVGIDLKEKREKVERFITQMQVTYPFTIDEDGSLFESFTLPKAGVTRNIVLDKNGKIIFLSRLYDEKEFNEMIAVIAAELKK</sequence>
<keyword evidence="2" id="KW-0201">Cytochrome c-type biogenesis</keyword>
<dbReference type="EMBL" id="JBHTMV010000003">
    <property type="protein sequence ID" value="MFD1292793.1"/>
    <property type="molecule type" value="Genomic_DNA"/>
</dbReference>
<evidence type="ECO:0000259" key="6">
    <source>
        <dbReference type="PROSITE" id="PS51352"/>
    </source>
</evidence>
<dbReference type="SUPFAM" id="SSF52833">
    <property type="entry name" value="Thioredoxin-like"/>
    <property type="match status" value="1"/>
</dbReference>
<feature type="chain" id="PRO_5047266019" evidence="5">
    <location>
        <begin position="19"/>
        <end position="172"/>
    </location>
</feature>
<keyword evidence="3" id="KW-1015">Disulfide bond</keyword>
<dbReference type="Pfam" id="PF08534">
    <property type="entry name" value="Redoxin"/>
    <property type="match status" value="1"/>
</dbReference>
<dbReference type="InterPro" id="IPR013740">
    <property type="entry name" value="Redoxin"/>
</dbReference>
<dbReference type="PANTHER" id="PTHR42852:SF6">
    <property type="entry name" value="THIOL:DISULFIDE INTERCHANGE PROTEIN DSBE"/>
    <property type="match status" value="1"/>
</dbReference>
<organism evidence="7 8">
    <name type="scientific">Lutibacter holmesii</name>
    <dbReference type="NCBI Taxonomy" id="1137985"/>
    <lineage>
        <taxon>Bacteria</taxon>
        <taxon>Pseudomonadati</taxon>
        <taxon>Bacteroidota</taxon>
        <taxon>Flavobacteriia</taxon>
        <taxon>Flavobacteriales</taxon>
        <taxon>Flavobacteriaceae</taxon>
        <taxon>Lutibacter</taxon>
    </lineage>
</organism>
<proteinExistence type="predicted"/>
<dbReference type="PROSITE" id="PS51352">
    <property type="entry name" value="THIOREDOXIN_2"/>
    <property type="match status" value="1"/>
</dbReference>
<comment type="caution">
    <text evidence="7">The sequence shown here is derived from an EMBL/GenBank/DDBJ whole genome shotgun (WGS) entry which is preliminary data.</text>
</comment>
<feature type="signal peptide" evidence="5">
    <location>
        <begin position="1"/>
        <end position="18"/>
    </location>
</feature>
<evidence type="ECO:0000256" key="2">
    <source>
        <dbReference type="ARBA" id="ARBA00022748"/>
    </source>
</evidence>
<name>A0ABW3WM88_9FLAO</name>
<reference evidence="8" key="1">
    <citation type="journal article" date="2019" name="Int. J. Syst. Evol. Microbiol.">
        <title>The Global Catalogue of Microorganisms (GCM) 10K type strain sequencing project: providing services to taxonomists for standard genome sequencing and annotation.</title>
        <authorList>
            <consortium name="The Broad Institute Genomics Platform"/>
            <consortium name="The Broad Institute Genome Sequencing Center for Infectious Disease"/>
            <person name="Wu L."/>
            <person name="Ma J."/>
        </authorList>
    </citation>
    <scope>NUCLEOTIDE SEQUENCE [LARGE SCALE GENOMIC DNA]</scope>
    <source>
        <strain evidence="8">CCUG 62221</strain>
    </source>
</reference>
<dbReference type="Proteomes" id="UP001597241">
    <property type="component" value="Unassembled WGS sequence"/>
</dbReference>
<comment type="subcellular location">
    <subcellularLocation>
        <location evidence="1">Cell envelope</location>
    </subcellularLocation>
</comment>
<evidence type="ECO:0000313" key="8">
    <source>
        <dbReference type="Proteomes" id="UP001597241"/>
    </source>
</evidence>
<evidence type="ECO:0000256" key="3">
    <source>
        <dbReference type="ARBA" id="ARBA00023157"/>
    </source>
</evidence>